<reference evidence="5" key="1">
    <citation type="journal article" date="2015" name="Nature">
        <title>Complex archaea that bridge the gap between prokaryotes and eukaryotes.</title>
        <authorList>
            <person name="Spang A."/>
            <person name="Saw J.H."/>
            <person name="Jorgensen S.L."/>
            <person name="Zaremba-Niedzwiedzka K."/>
            <person name="Martijn J."/>
            <person name="Lind A.E."/>
            <person name="van Eijk R."/>
            <person name="Schleper C."/>
            <person name="Guy L."/>
            <person name="Ettema T.J."/>
        </authorList>
    </citation>
    <scope>NUCLEOTIDE SEQUENCE</scope>
</reference>
<dbReference type="CDD" id="cd11386">
    <property type="entry name" value="MCP_signal"/>
    <property type="match status" value="1"/>
</dbReference>
<protein>
    <recommendedName>
        <fullName evidence="4">Methyl-accepting transducer domain-containing protein</fullName>
    </recommendedName>
</protein>
<evidence type="ECO:0000313" key="5">
    <source>
        <dbReference type="EMBL" id="KKM25519.1"/>
    </source>
</evidence>
<evidence type="ECO:0000256" key="1">
    <source>
        <dbReference type="ARBA" id="ARBA00023224"/>
    </source>
</evidence>
<gene>
    <name evidence="5" type="ORF">LCGC14_1594170</name>
</gene>
<keyword evidence="3" id="KW-0812">Transmembrane</keyword>
<comment type="caution">
    <text evidence="5">The sequence shown here is derived from an EMBL/GenBank/DDBJ whole genome shotgun (WGS) entry which is preliminary data.</text>
</comment>
<name>A0A0F9IZI4_9ZZZZ</name>
<feature type="transmembrane region" description="Helical" evidence="3">
    <location>
        <begin position="9"/>
        <end position="30"/>
    </location>
</feature>
<feature type="region of interest" description="Disordered" evidence="2">
    <location>
        <begin position="559"/>
        <end position="595"/>
    </location>
</feature>
<keyword evidence="3" id="KW-0472">Membrane</keyword>
<evidence type="ECO:0000259" key="4">
    <source>
        <dbReference type="PROSITE" id="PS50111"/>
    </source>
</evidence>
<evidence type="ECO:0000256" key="2">
    <source>
        <dbReference type="SAM" id="MobiDB-lite"/>
    </source>
</evidence>
<evidence type="ECO:0000256" key="3">
    <source>
        <dbReference type="SAM" id="Phobius"/>
    </source>
</evidence>
<dbReference type="PANTHER" id="PTHR32089">
    <property type="entry name" value="METHYL-ACCEPTING CHEMOTAXIS PROTEIN MCPB"/>
    <property type="match status" value="1"/>
</dbReference>
<sequence>MKIGVRTRLVLYFLIISVVPLAIITVYSTISLRQSYTSDRVSQLNAIGQNKANLIESWFFERKGDTDFLSRTPTLEDQGLAAGTYGHPNETYAREEIETVMGEMIDIYGTYNEMYFLNTSGIIVAQKSASDWTKGHSLGSDQSLKDYFTVSDAQSTNVGFTYLSDFRLSGSGDYIQITTSSVVHTHEGNYIGVLVFYIKDSFINGLMHDTTGLGTSGETYLINQDLLWLTTSKFDYYTQAKGYATIEGTILTESISTQGIVACFAAKADLTKSSNPDYRGIPVMGSYHYLEVTDDGRSWVLVSEIDVEEGLAVPTNLMWISIVIMIIAVSIIVVFAFVISRRFTKPFIQLDKIVSASSDVSVNVSNIATELAASSNEVNAASEEIASTTQEVSQNTQNQVQSLIEINKMAGEISAFSHEVMASTKDINKIMELITNISDQTNLLALNASIEAGRAGEHGRGFAVVADEVRKLAEQSQSAVGETADKIEEITTKIEKSVELIGSITVDIQGVTSAGEENSRAIEGISASAEQQTASMEEINSTANKLGTLAEELKDQLAEVSNDNGNGRSKNSGNGRKDSGNGRSKKKQLKERIVKVSATIRKKKDEFSEE</sequence>
<dbReference type="EMBL" id="LAZR01012702">
    <property type="protein sequence ID" value="KKM25519.1"/>
    <property type="molecule type" value="Genomic_DNA"/>
</dbReference>
<proteinExistence type="predicted"/>
<dbReference type="Pfam" id="PF00015">
    <property type="entry name" value="MCPsignal"/>
    <property type="match status" value="1"/>
</dbReference>
<keyword evidence="3" id="KW-1133">Transmembrane helix</keyword>
<dbReference type="SMART" id="SM00283">
    <property type="entry name" value="MA"/>
    <property type="match status" value="1"/>
</dbReference>
<dbReference type="GO" id="GO:0016020">
    <property type="term" value="C:membrane"/>
    <property type="evidence" value="ECO:0007669"/>
    <property type="project" value="InterPro"/>
</dbReference>
<feature type="transmembrane region" description="Helical" evidence="3">
    <location>
        <begin position="317"/>
        <end position="339"/>
    </location>
</feature>
<dbReference type="AlphaFoldDB" id="A0A0F9IZI4"/>
<feature type="domain" description="Methyl-accepting transducer" evidence="4">
    <location>
        <begin position="370"/>
        <end position="561"/>
    </location>
</feature>
<dbReference type="GO" id="GO:0007165">
    <property type="term" value="P:signal transduction"/>
    <property type="evidence" value="ECO:0007669"/>
    <property type="project" value="UniProtKB-KW"/>
</dbReference>
<dbReference type="Gene3D" id="1.10.287.950">
    <property type="entry name" value="Methyl-accepting chemotaxis protein"/>
    <property type="match status" value="1"/>
</dbReference>
<organism evidence="5">
    <name type="scientific">marine sediment metagenome</name>
    <dbReference type="NCBI Taxonomy" id="412755"/>
    <lineage>
        <taxon>unclassified sequences</taxon>
        <taxon>metagenomes</taxon>
        <taxon>ecological metagenomes</taxon>
    </lineage>
</organism>
<accession>A0A0F9IZI4</accession>
<keyword evidence="1" id="KW-0807">Transducer</keyword>
<dbReference type="InterPro" id="IPR004089">
    <property type="entry name" value="MCPsignal_dom"/>
</dbReference>
<dbReference type="PANTHER" id="PTHR32089:SF112">
    <property type="entry name" value="LYSOZYME-LIKE PROTEIN-RELATED"/>
    <property type="match status" value="1"/>
</dbReference>
<feature type="compositionally biased region" description="Low complexity" evidence="2">
    <location>
        <begin position="564"/>
        <end position="574"/>
    </location>
</feature>
<dbReference type="PROSITE" id="PS50111">
    <property type="entry name" value="CHEMOTAXIS_TRANSDUC_2"/>
    <property type="match status" value="1"/>
</dbReference>
<dbReference type="SUPFAM" id="SSF58104">
    <property type="entry name" value="Methyl-accepting chemotaxis protein (MCP) signaling domain"/>
    <property type="match status" value="1"/>
</dbReference>